<dbReference type="EMBL" id="JAUJYO010000007">
    <property type="protein sequence ID" value="KAK1312418.1"/>
    <property type="molecule type" value="Genomic_DNA"/>
</dbReference>
<reference evidence="1" key="2">
    <citation type="submission" date="2023-06" db="EMBL/GenBank/DDBJ databases">
        <authorList>
            <person name="Ma L."/>
            <person name="Liu K.-W."/>
            <person name="Li Z."/>
            <person name="Hsiao Y.-Y."/>
            <person name="Qi Y."/>
            <person name="Fu T."/>
            <person name="Tang G."/>
            <person name="Zhang D."/>
            <person name="Sun W.-H."/>
            <person name="Liu D.-K."/>
            <person name="Li Y."/>
            <person name="Chen G.-Z."/>
            <person name="Liu X.-D."/>
            <person name="Liao X.-Y."/>
            <person name="Jiang Y.-T."/>
            <person name="Yu X."/>
            <person name="Hao Y."/>
            <person name="Huang J."/>
            <person name="Zhao X.-W."/>
            <person name="Ke S."/>
            <person name="Chen Y.-Y."/>
            <person name="Wu W.-L."/>
            <person name="Hsu J.-L."/>
            <person name="Lin Y.-F."/>
            <person name="Huang M.-D."/>
            <person name="Li C.-Y."/>
            <person name="Huang L."/>
            <person name="Wang Z.-W."/>
            <person name="Zhao X."/>
            <person name="Zhong W.-Y."/>
            <person name="Peng D.-H."/>
            <person name="Ahmad S."/>
            <person name="Lan S."/>
            <person name="Zhang J.-S."/>
            <person name="Tsai W.-C."/>
            <person name="Van De Peer Y."/>
            <person name="Liu Z.-J."/>
        </authorList>
    </citation>
    <scope>NUCLEOTIDE SEQUENCE</scope>
    <source>
        <strain evidence="1">CP</strain>
        <tissue evidence="1">Leaves</tissue>
    </source>
</reference>
<evidence type="ECO:0000313" key="2">
    <source>
        <dbReference type="Proteomes" id="UP001180020"/>
    </source>
</evidence>
<comment type="caution">
    <text evidence="1">The sequence shown here is derived from an EMBL/GenBank/DDBJ whole genome shotgun (WGS) entry which is preliminary data.</text>
</comment>
<keyword evidence="2" id="KW-1185">Reference proteome</keyword>
<dbReference type="AlphaFoldDB" id="A0AAV9EFH2"/>
<protein>
    <submittedName>
        <fullName evidence="1">Uncharacterized protein</fullName>
    </submittedName>
</protein>
<proteinExistence type="predicted"/>
<gene>
    <name evidence="1" type="ORF">QJS10_CPA07g00283</name>
</gene>
<sequence length="55" mass="6495">MINFMMYALNLRNIHAEILELKLERYQTIQAVGTNSELLITRNRAAAFIDVFLFY</sequence>
<reference evidence="1" key="1">
    <citation type="journal article" date="2023" name="Nat. Commun.">
        <title>Diploid and tetraploid genomes of Acorus and the evolution of monocots.</title>
        <authorList>
            <person name="Ma L."/>
            <person name="Liu K.W."/>
            <person name="Li Z."/>
            <person name="Hsiao Y.Y."/>
            <person name="Qi Y."/>
            <person name="Fu T."/>
            <person name="Tang G.D."/>
            <person name="Zhang D."/>
            <person name="Sun W.H."/>
            <person name="Liu D.K."/>
            <person name="Li Y."/>
            <person name="Chen G.Z."/>
            <person name="Liu X.D."/>
            <person name="Liao X.Y."/>
            <person name="Jiang Y.T."/>
            <person name="Yu X."/>
            <person name="Hao Y."/>
            <person name="Huang J."/>
            <person name="Zhao X.W."/>
            <person name="Ke S."/>
            <person name="Chen Y.Y."/>
            <person name="Wu W.L."/>
            <person name="Hsu J.L."/>
            <person name="Lin Y.F."/>
            <person name="Huang M.D."/>
            <person name="Li C.Y."/>
            <person name="Huang L."/>
            <person name="Wang Z.W."/>
            <person name="Zhao X."/>
            <person name="Zhong W.Y."/>
            <person name="Peng D.H."/>
            <person name="Ahmad S."/>
            <person name="Lan S."/>
            <person name="Zhang J.S."/>
            <person name="Tsai W.C."/>
            <person name="Van de Peer Y."/>
            <person name="Liu Z.J."/>
        </authorList>
    </citation>
    <scope>NUCLEOTIDE SEQUENCE</scope>
    <source>
        <strain evidence="1">CP</strain>
    </source>
</reference>
<organism evidence="1 2">
    <name type="scientific">Acorus calamus</name>
    <name type="common">Sweet flag</name>
    <dbReference type="NCBI Taxonomy" id="4465"/>
    <lineage>
        <taxon>Eukaryota</taxon>
        <taxon>Viridiplantae</taxon>
        <taxon>Streptophyta</taxon>
        <taxon>Embryophyta</taxon>
        <taxon>Tracheophyta</taxon>
        <taxon>Spermatophyta</taxon>
        <taxon>Magnoliopsida</taxon>
        <taxon>Liliopsida</taxon>
        <taxon>Acoraceae</taxon>
        <taxon>Acorus</taxon>
    </lineage>
</organism>
<dbReference type="Proteomes" id="UP001180020">
    <property type="component" value="Unassembled WGS sequence"/>
</dbReference>
<evidence type="ECO:0000313" key="1">
    <source>
        <dbReference type="EMBL" id="KAK1312418.1"/>
    </source>
</evidence>
<name>A0AAV9EFH2_ACOCL</name>
<accession>A0AAV9EFH2</accession>